<evidence type="ECO:0000313" key="3">
    <source>
        <dbReference type="EMBL" id="CAE0717548.1"/>
    </source>
</evidence>
<protein>
    <recommendedName>
        <fullName evidence="2">Peptidase M11 gametolysin domain-containing protein</fullName>
    </recommendedName>
</protein>
<dbReference type="Pfam" id="PF05548">
    <property type="entry name" value="Peptidase_M11"/>
    <property type="match status" value="1"/>
</dbReference>
<dbReference type="AlphaFoldDB" id="A0A7S4EJY0"/>
<accession>A0A7S4EJY0</accession>
<dbReference type="SUPFAM" id="SSF55486">
    <property type="entry name" value="Metalloproteases ('zincins'), catalytic domain"/>
    <property type="match status" value="1"/>
</dbReference>
<dbReference type="InterPro" id="IPR008752">
    <property type="entry name" value="Peptidase_M11"/>
</dbReference>
<evidence type="ECO:0000256" key="1">
    <source>
        <dbReference type="SAM" id="MobiDB-lite"/>
    </source>
</evidence>
<organism evidence="3">
    <name type="scientific">Pseudo-nitzschia australis</name>
    <dbReference type="NCBI Taxonomy" id="44445"/>
    <lineage>
        <taxon>Eukaryota</taxon>
        <taxon>Sar</taxon>
        <taxon>Stramenopiles</taxon>
        <taxon>Ochrophyta</taxon>
        <taxon>Bacillariophyta</taxon>
        <taxon>Bacillariophyceae</taxon>
        <taxon>Bacillariophycidae</taxon>
        <taxon>Bacillariales</taxon>
        <taxon>Bacillariaceae</taxon>
        <taxon>Pseudo-nitzschia</taxon>
    </lineage>
</organism>
<proteinExistence type="predicted"/>
<sequence>MRYFSNRKKKHTQNTNISIGLTTTLQLGTPIIKQNKQTNKTQTMNTFLQVLLAATVLVSSASSSTLRGSTVRDQDESQSHYQRALRELSSFVPESEHHRHLTEETKCRLYLQVIDYPPTEEHRRGYSVDEWVCFLQPDDGEYNIDTKYPLYVDIVDPESVDGNVIVGTARSGISTLQVSEAIVDVEQPKMYIPMHAQVKVVDNDDDNDNANYNYNNHNDALAAGHVSIGHLDARKIDEGIDYSLHQYQRPTNNDNDYNKRRTSTASAVTGNLKTLVVRVEAIDAEVTASAKELFDNTFTDKSCLTTQYKACSYGKLTMQPYKGKTADNQQINGVVDVKVNVELAKNSAVKNLQLHAVTETYAAMGGSLPHDAIDLVLFCFPPGSGGWAAYANINHRFSYYNDVFCSSVSAQLHEVGHNLGLGHSGGGGTDYDDTTGFMGESYNEDDTHMCFNPAKNYQLGWYDDKVVDYNPLTHEDAVRTVVVNGVSDYDSNSNGNIVVRLEMPDKTQDFYIGFNRKTGINRDTKEDGDQITVVRKEIGLPKEYGMSIKHAALSIGQFHVLEDFNDENNRSIRIKYDSNINNGRDAIVTITDLSRTDEVAIPCAEYVVELKTDNFPEDNSWVILEDGGSGQSYGANPKYSEKNTVYSTTVCLPYNTKYKFEILDIYSDGLCCDQGEGYFRAFDPDGVQLFAGGSYDPKDFQVEEFKFSVGASLQHQNLPPTNPPIDDGKDNNNNDSDNDSVVPCKDRKGKFDWSGNPKKKFKNCKWIFKKKKCDDSDKNGKQLWMHCPKKCGRCSGKK</sequence>
<gene>
    <name evidence="3" type="ORF">PAUS00366_LOCUS10300</name>
</gene>
<feature type="region of interest" description="Disordered" evidence="1">
    <location>
        <begin position="715"/>
        <end position="750"/>
    </location>
</feature>
<feature type="domain" description="Peptidase M11 gametolysin" evidence="2">
    <location>
        <begin position="298"/>
        <end position="463"/>
    </location>
</feature>
<dbReference type="EMBL" id="HBIX01013997">
    <property type="protein sequence ID" value="CAE0717548.1"/>
    <property type="molecule type" value="Transcribed_RNA"/>
</dbReference>
<reference evidence="3" key="1">
    <citation type="submission" date="2021-01" db="EMBL/GenBank/DDBJ databases">
        <authorList>
            <person name="Corre E."/>
            <person name="Pelletier E."/>
            <person name="Niang G."/>
            <person name="Scheremetjew M."/>
            <person name="Finn R."/>
            <person name="Kale V."/>
            <person name="Holt S."/>
            <person name="Cochrane G."/>
            <person name="Meng A."/>
            <person name="Brown T."/>
            <person name="Cohen L."/>
        </authorList>
    </citation>
    <scope>NUCLEOTIDE SEQUENCE</scope>
    <source>
        <strain evidence="3">10249 10 AB</strain>
    </source>
</reference>
<evidence type="ECO:0000259" key="2">
    <source>
        <dbReference type="Pfam" id="PF05548"/>
    </source>
</evidence>
<name>A0A7S4EJY0_9STRA</name>